<dbReference type="PANTHER" id="PTHR11358">
    <property type="entry name" value="ARGINASE/AGMATINASE"/>
    <property type="match status" value="1"/>
</dbReference>
<evidence type="ECO:0000256" key="3">
    <source>
        <dbReference type="ARBA" id="ARBA00022801"/>
    </source>
</evidence>
<keyword evidence="2" id="KW-0479">Metal-binding</keyword>
<reference evidence="5 6" key="1">
    <citation type="submission" date="2024-06" db="EMBL/GenBank/DDBJ databases">
        <authorList>
            <person name="Kim D.-U."/>
        </authorList>
    </citation>
    <scope>NUCLEOTIDE SEQUENCE [LARGE SCALE GENOMIC DNA]</scope>
    <source>
        <strain evidence="5 6">KACC15460</strain>
    </source>
</reference>
<proteinExistence type="inferred from homology"/>
<dbReference type="Gene3D" id="3.40.800.10">
    <property type="entry name" value="Ureohydrolase domain"/>
    <property type="match status" value="1"/>
</dbReference>
<dbReference type="InterPro" id="IPR006035">
    <property type="entry name" value="Ureohydrolase"/>
</dbReference>
<comment type="caution">
    <text evidence="5">The sequence shown here is derived from an EMBL/GenBank/DDBJ whole genome shotgun (WGS) entry which is preliminary data.</text>
</comment>
<sequence>MSAVTSSSIIASEQTFSTARTFLRIPHAGSAEGADVAFLGIPFDLATSNRPGARLGPGAIRGASGQLAELPAYPGGFDPLQHVRAVDLGDVYLHYGDSRSIPGAIEAAAAAAIATGATLFCLGGDHFISYPLLKATAARHGKLALIQFDAHPDTWQDPKAAPGELAMDHGTMFRTAVETGIIDPARSIQVGIRTWVDDPLGIAILDNVACDDATPEGIAAIIRQVVGEGPCYLTVDIDCLDPAYAPGTGTPVVGGLTPLKLLRVLRALCDLDVVGCDVVEVSPPYDVAGITALNAATIMYEQLCRVARKQGAVDQSYPRLSQP</sequence>
<dbReference type="InterPro" id="IPR023696">
    <property type="entry name" value="Ureohydrolase_dom_sf"/>
</dbReference>
<dbReference type="PROSITE" id="PS51409">
    <property type="entry name" value="ARGINASE_2"/>
    <property type="match status" value="1"/>
</dbReference>
<dbReference type="PROSITE" id="PS01053">
    <property type="entry name" value="ARGINASE_1"/>
    <property type="match status" value="1"/>
</dbReference>
<evidence type="ECO:0000256" key="4">
    <source>
        <dbReference type="RuleBase" id="RU003684"/>
    </source>
</evidence>
<evidence type="ECO:0000313" key="6">
    <source>
        <dbReference type="Proteomes" id="UP001548832"/>
    </source>
</evidence>
<dbReference type="NCBIfam" id="TIGR01230">
    <property type="entry name" value="agmatinase"/>
    <property type="match status" value="1"/>
</dbReference>
<dbReference type="CDD" id="cd11592">
    <property type="entry name" value="Agmatinase_PAH"/>
    <property type="match status" value="1"/>
</dbReference>
<dbReference type="NCBIfam" id="NF002564">
    <property type="entry name" value="PRK02190.1"/>
    <property type="match status" value="1"/>
</dbReference>
<organism evidence="5 6">
    <name type="scientific">Mesorhizobium shangrilense</name>
    <dbReference type="NCBI Taxonomy" id="460060"/>
    <lineage>
        <taxon>Bacteria</taxon>
        <taxon>Pseudomonadati</taxon>
        <taxon>Pseudomonadota</taxon>
        <taxon>Alphaproteobacteria</taxon>
        <taxon>Hyphomicrobiales</taxon>
        <taxon>Phyllobacteriaceae</taxon>
        <taxon>Mesorhizobium</taxon>
    </lineage>
</organism>
<accession>A0ABV2D7C4</accession>
<comment type="similarity">
    <text evidence="1">Belongs to the arginase family. Agmatinase subfamily.</text>
</comment>
<dbReference type="EC" id="3.5.3.11" evidence="5"/>
<dbReference type="PIRSF" id="PIRSF036979">
    <property type="entry name" value="Arginase"/>
    <property type="match status" value="1"/>
</dbReference>
<dbReference type="RefSeq" id="WP_354457484.1">
    <property type="nucleotide sequence ID" value="NZ_JBEWSZ010000001.1"/>
</dbReference>
<evidence type="ECO:0000256" key="1">
    <source>
        <dbReference type="ARBA" id="ARBA00009227"/>
    </source>
</evidence>
<gene>
    <name evidence="5" type="primary">speB</name>
    <name evidence="5" type="ORF">ABVQ20_00185</name>
</gene>
<evidence type="ECO:0000256" key="2">
    <source>
        <dbReference type="ARBA" id="ARBA00022723"/>
    </source>
</evidence>
<dbReference type="GO" id="GO:0008783">
    <property type="term" value="F:agmatinase activity"/>
    <property type="evidence" value="ECO:0007669"/>
    <property type="project" value="UniProtKB-EC"/>
</dbReference>
<keyword evidence="3 4" id="KW-0378">Hydrolase</keyword>
<dbReference type="EMBL" id="JBEWSZ010000001">
    <property type="protein sequence ID" value="MET2825388.1"/>
    <property type="molecule type" value="Genomic_DNA"/>
</dbReference>
<protein>
    <submittedName>
        <fullName evidence="5">Agmatinase</fullName>
        <ecNumber evidence="5">3.5.3.11</ecNumber>
    </submittedName>
</protein>
<dbReference type="InterPro" id="IPR005925">
    <property type="entry name" value="Agmatinase-rel"/>
</dbReference>
<dbReference type="PANTHER" id="PTHR11358:SF26">
    <property type="entry name" value="GUANIDINO ACID HYDROLASE, MITOCHONDRIAL"/>
    <property type="match status" value="1"/>
</dbReference>
<dbReference type="Pfam" id="PF00491">
    <property type="entry name" value="Arginase"/>
    <property type="match status" value="1"/>
</dbReference>
<dbReference type="InterPro" id="IPR020855">
    <property type="entry name" value="Ureohydrolase_Mn_BS"/>
</dbReference>
<evidence type="ECO:0000313" key="5">
    <source>
        <dbReference type="EMBL" id="MET2825388.1"/>
    </source>
</evidence>
<name>A0ABV2D7C4_9HYPH</name>
<dbReference type="SUPFAM" id="SSF52768">
    <property type="entry name" value="Arginase/deacetylase"/>
    <property type="match status" value="1"/>
</dbReference>
<dbReference type="Proteomes" id="UP001548832">
    <property type="component" value="Unassembled WGS sequence"/>
</dbReference>
<keyword evidence="6" id="KW-1185">Reference proteome</keyword>